<reference evidence="7 8" key="1">
    <citation type="submission" date="2023-06" db="EMBL/GenBank/DDBJ databases">
        <title>Pelomonas sp. APW6 16S ribosomal RNA gene genome sequencing and assembly.</title>
        <authorList>
            <person name="Woo H."/>
        </authorList>
    </citation>
    <scope>NUCLEOTIDE SEQUENCE [LARGE SCALE GENOMIC DNA]</scope>
    <source>
        <strain evidence="7 8">APW6</strain>
    </source>
</reference>
<evidence type="ECO:0000256" key="5">
    <source>
        <dbReference type="SAM" id="SignalP"/>
    </source>
</evidence>
<dbReference type="InterPro" id="IPR006665">
    <property type="entry name" value="OmpA-like"/>
</dbReference>
<accession>A0ABT7LEQ5</accession>
<protein>
    <submittedName>
        <fullName evidence="7">OmpA family protein</fullName>
    </submittedName>
</protein>
<dbReference type="PRINTS" id="PR01023">
    <property type="entry name" value="NAFLGMOTY"/>
</dbReference>
<dbReference type="Pfam" id="PF00691">
    <property type="entry name" value="OmpA"/>
    <property type="match status" value="1"/>
</dbReference>
<evidence type="ECO:0000313" key="8">
    <source>
        <dbReference type="Proteomes" id="UP001238603"/>
    </source>
</evidence>
<keyword evidence="3" id="KW-0998">Cell outer membrane</keyword>
<dbReference type="PROSITE" id="PS51123">
    <property type="entry name" value="OMPA_2"/>
    <property type="match status" value="1"/>
</dbReference>
<dbReference type="RefSeq" id="WP_285981445.1">
    <property type="nucleotide sequence ID" value="NZ_JASVDS010000001.1"/>
</dbReference>
<dbReference type="PRINTS" id="PR01021">
    <property type="entry name" value="OMPADOMAIN"/>
</dbReference>
<feature type="chain" id="PRO_5045251402" evidence="5">
    <location>
        <begin position="24"/>
        <end position="282"/>
    </location>
</feature>
<dbReference type="InterPro" id="IPR006690">
    <property type="entry name" value="OMPA-like_CS"/>
</dbReference>
<evidence type="ECO:0000256" key="4">
    <source>
        <dbReference type="PROSITE-ProRule" id="PRU00473"/>
    </source>
</evidence>
<dbReference type="CDD" id="cd07185">
    <property type="entry name" value="OmpA_C-like"/>
    <property type="match status" value="1"/>
</dbReference>
<keyword evidence="5" id="KW-0732">Signal</keyword>
<dbReference type="PROSITE" id="PS01068">
    <property type="entry name" value="OMPA_1"/>
    <property type="match status" value="1"/>
</dbReference>
<evidence type="ECO:0000256" key="1">
    <source>
        <dbReference type="ARBA" id="ARBA00004442"/>
    </source>
</evidence>
<evidence type="ECO:0000256" key="2">
    <source>
        <dbReference type="ARBA" id="ARBA00023136"/>
    </source>
</evidence>
<evidence type="ECO:0000256" key="3">
    <source>
        <dbReference type="ARBA" id="ARBA00023237"/>
    </source>
</evidence>
<proteinExistence type="predicted"/>
<gene>
    <name evidence="7" type="ORF">QRD43_05390</name>
</gene>
<feature type="domain" description="OmpA-like" evidence="6">
    <location>
        <begin position="164"/>
        <end position="282"/>
    </location>
</feature>
<evidence type="ECO:0000313" key="7">
    <source>
        <dbReference type="EMBL" id="MDL5031337.1"/>
    </source>
</evidence>
<dbReference type="PANTHER" id="PTHR30329">
    <property type="entry name" value="STATOR ELEMENT OF FLAGELLAR MOTOR COMPLEX"/>
    <property type="match status" value="1"/>
</dbReference>
<keyword evidence="8" id="KW-1185">Reference proteome</keyword>
<dbReference type="InterPro" id="IPR050330">
    <property type="entry name" value="Bact_OuterMem_StrucFunc"/>
</dbReference>
<dbReference type="InterPro" id="IPR006664">
    <property type="entry name" value="OMP_bac"/>
</dbReference>
<comment type="subcellular location">
    <subcellularLocation>
        <location evidence="1">Cell outer membrane</location>
    </subcellularLocation>
</comment>
<name>A0ABT7LEQ5_9BURK</name>
<dbReference type="PANTHER" id="PTHR30329:SF21">
    <property type="entry name" value="LIPOPROTEIN YIAD-RELATED"/>
    <property type="match status" value="1"/>
</dbReference>
<evidence type="ECO:0000259" key="6">
    <source>
        <dbReference type="PROSITE" id="PS51123"/>
    </source>
</evidence>
<dbReference type="Gene3D" id="3.30.1330.60">
    <property type="entry name" value="OmpA-like domain"/>
    <property type="match status" value="1"/>
</dbReference>
<organism evidence="7 8">
    <name type="scientific">Roseateles subflavus</name>
    <dbReference type="NCBI Taxonomy" id="3053353"/>
    <lineage>
        <taxon>Bacteria</taxon>
        <taxon>Pseudomonadati</taxon>
        <taxon>Pseudomonadota</taxon>
        <taxon>Betaproteobacteria</taxon>
        <taxon>Burkholderiales</taxon>
        <taxon>Sphaerotilaceae</taxon>
        <taxon>Roseateles</taxon>
    </lineage>
</organism>
<dbReference type="EMBL" id="JASVDS010000001">
    <property type="protein sequence ID" value="MDL5031337.1"/>
    <property type="molecule type" value="Genomic_DNA"/>
</dbReference>
<comment type="caution">
    <text evidence="7">The sequence shown here is derived from an EMBL/GenBank/DDBJ whole genome shotgun (WGS) entry which is preliminary data.</text>
</comment>
<dbReference type="InterPro" id="IPR036737">
    <property type="entry name" value="OmpA-like_sf"/>
</dbReference>
<dbReference type="SUPFAM" id="SSF103088">
    <property type="entry name" value="OmpA-like"/>
    <property type="match status" value="1"/>
</dbReference>
<keyword evidence="2 4" id="KW-0472">Membrane</keyword>
<sequence length="282" mass="30463">MSSRSSRFLLSALCVLSLASAHALEVTPPRGYQFSRPPEVKQHGIYTVYIRCASKFCGSIATGKTGDLELEGKTSRYTVNAISDQNEMDSRSINKEYLALATKAGGAQVDEGNSIGPNVYRIPRANGKGADWIVIEHNYGRRFEMTVIEEAAQELTATITASQMGQSIDASGSVALYIEFDTAKATLKPAGEATVKEIAALLKSQPALRLSVEGHTDNVGQAADNKRLSQARAEAVMKAVVAQGIDAKRLKAVGQGQEYPIADNRTEEGRGKNRRVELVKMK</sequence>
<feature type="signal peptide" evidence="5">
    <location>
        <begin position="1"/>
        <end position="23"/>
    </location>
</feature>
<dbReference type="Proteomes" id="UP001238603">
    <property type="component" value="Unassembled WGS sequence"/>
</dbReference>